<dbReference type="OrthoDB" id="153031at2"/>
<evidence type="ECO:0000313" key="3">
    <source>
        <dbReference type="Proteomes" id="UP000272400"/>
    </source>
</evidence>
<dbReference type="EMBL" id="RJKE01000001">
    <property type="protein sequence ID" value="ROO89492.1"/>
    <property type="molecule type" value="Genomic_DNA"/>
</dbReference>
<feature type="transmembrane region" description="Helical" evidence="1">
    <location>
        <begin position="280"/>
        <end position="300"/>
    </location>
</feature>
<keyword evidence="1" id="KW-0812">Transmembrane</keyword>
<dbReference type="AlphaFoldDB" id="A0A3N1D7I8"/>
<keyword evidence="3" id="KW-1185">Reference proteome</keyword>
<dbReference type="InterPro" id="IPR021424">
    <property type="entry name" value="PorA"/>
</dbReference>
<reference evidence="2 3" key="1">
    <citation type="submission" date="2018-11" db="EMBL/GenBank/DDBJ databases">
        <title>Sequencing the genomes of 1000 actinobacteria strains.</title>
        <authorList>
            <person name="Klenk H.-P."/>
        </authorList>
    </citation>
    <scope>NUCLEOTIDE SEQUENCE [LARGE SCALE GENOMIC DNA]</scope>
    <source>
        <strain evidence="2 3">DSM 44254</strain>
    </source>
</reference>
<organism evidence="2 3">
    <name type="scientific">Actinocorallia herbida</name>
    <dbReference type="NCBI Taxonomy" id="58109"/>
    <lineage>
        <taxon>Bacteria</taxon>
        <taxon>Bacillati</taxon>
        <taxon>Actinomycetota</taxon>
        <taxon>Actinomycetes</taxon>
        <taxon>Streptosporangiales</taxon>
        <taxon>Thermomonosporaceae</taxon>
        <taxon>Actinocorallia</taxon>
    </lineage>
</organism>
<proteinExistence type="predicted"/>
<keyword evidence="1" id="KW-1133">Transmembrane helix</keyword>
<sequence>MRRTIGTVLLVLGFFGVALAVLVRFQLAPKLIAAPLDQYAKATLTSPNGQYLDLATGQPVTVPLVITATTRGVVEQSTDDTAVWDSFTAIQRETDQEVMSASEWRLAFDRRTGELKTCCSAHVNGNSAVSQSGLGLMFPTGDRLEKKDYTRFDSSTGRTWTAEFAGEEDVAGVKTYKFTEKIENAVLGAPTQVPATFFDKTAKGEVSAEKVFSADITVWVEPRTGSPIDQRQKVDTKLRSQADGAEVSVLSGDFGMTDETRAALVDNAEESIGKIQLLKLTGPLVLLVLGLGLIGAGVVLRRTPGRRRAGGAAPAAEKAPETV</sequence>
<keyword evidence="1" id="KW-0472">Membrane</keyword>
<comment type="caution">
    <text evidence="2">The sequence shown here is derived from an EMBL/GenBank/DDBJ whole genome shotgun (WGS) entry which is preliminary data.</text>
</comment>
<protein>
    <submittedName>
        <fullName evidence="2">DUF3068 family protein</fullName>
    </submittedName>
</protein>
<accession>A0A3N1D7I8</accession>
<name>A0A3N1D7I8_9ACTN</name>
<gene>
    <name evidence="2" type="ORF">EDD29_7189</name>
</gene>
<evidence type="ECO:0000256" key="1">
    <source>
        <dbReference type="SAM" id="Phobius"/>
    </source>
</evidence>
<dbReference type="Proteomes" id="UP000272400">
    <property type="component" value="Unassembled WGS sequence"/>
</dbReference>
<evidence type="ECO:0000313" key="2">
    <source>
        <dbReference type="EMBL" id="ROO89492.1"/>
    </source>
</evidence>
<dbReference type="Pfam" id="PF11271">
    <property type="entry name" value="PorA"/>
    <property type="match status" value="1"/>
</dbReference>
<dbReference type="RefSeq" id="WP_123668580.1">
    <property type="nucleotide sequence ID" value="NZ_RJKE01000001.1"/>
</dbReference>